<keyword evidence="6" id="KW-1185">Reference proteome</keyword>
<dbReference type="PANTHER" id="PTHR20938">
    <property type="entry name" value="INTEGRATOR COMPLEX SUBUNIT 4"/>
    <property type="match status" value="1"/>
</dbReference>
<comment type="subcellular location">
    <subcellularLocation>
        <location evidence="1">Nucleus</location>
    </subcellularLocation>
</comment>
<dbReference type="Pfam" id="PF25458">
    <property type="entry name" value="INTS4_C"/>
    <property type="match status" value="1"/>
</dbReference>
<evidence type="ECO:0000313" key="5">
    <source>
        <dbReference type="EMBL" id="VFV39097.1"/>
    </source>
</evidence>
<dbReference type="PANTHER" id="PTHR20938:SF0">
    <property type="entry name" value="INTEGRATOR COMPLEX SUBUNIT 4"/>
    <property type="match status" value="1"/>
</dbReference>
<evidence type="ECO:0000259" key="4">
    <source>
        <dbReference type="Pfam" id="PF25458"/>
    </source>
</evidence>
<evidence type="ECO:0000256" key="1">
    <source>
        <dbReference type="ARBA" id="ARBA00004123"/>
    </source>
</evidence>
<evidence type="ECO:0000256" key="2">
    <source>
        <dbReference type="ARBA" id="ARBA00023242"/>
    </source>
</evidence>
<proteinExistence type="predicted"/>
<reference evidence="5 6" key="1">
    <citation type="submission" date="2019-01" db="EMBL/GenBank/DDBJ databases">
        <authorList>
            <person name="Alioto T."/>
            <person name="Alioto T."/>
        </authorList>
    </citation>
    <scope>NUCLEOTIDE SEQUENCE [LARGE SCALE GENOMIC DNA]</scope>
</reference>
<gene>
    <name evidence="5" type="ORF">LYPA_23C000061</name>
</gene>
<organism evidence="5 6">
    <name type="scientific">Lynx pardinus</name>
    <name type="common">Iberian lynx</name>
    <name type="synonym">Felis pardina</name>
    <dbReference type="NCBI Taxonomy" id="191816"/>
    <lineage>
        <taxon>Eukaryota</taxon>
        <taxon>Metazoa</taxon>
        <taxon>Chordata</taxon>
        <taxon>Craniata</taxon>
        <taxon>Vertebrata</taxon>
        <taxon>Euteleostomi</taxon>
        <taxon>Mammalia</taxon>
        <taxon>Eutheria</taxon>
        <taxon>Laurasiatheria</taxon>
        <taxon>Carnivora</taxon>
        <taxon>Feliformia</taxon>
        <taxon>Felidae</taxon>
        <taxon>Felinae</taxon>
        <taxon>Lynx</taxon>
    </lineage>
</organism>
<dbReference type="GO" id="GO:0032039">
    <property type="term" value="C:integrator complex"/>
    <property type="evidence" value="ECO:0007669"/>
    <property type="project" value="TreeGrafter"/>
</dbReference>
<dbReference type="Proteomes" id="UP000386466">
    <property type="component" value="Unassembled WGS sequence"/>
</dbReference>
<feature type="domain" description="Integrator complex subunit 4/Protein SIEL C-terminal Ig-like" evidence="4">
    <location>
        <begin position="98"/>
        <end position="178"/>
    </location>
</feature>
<evidence type="ECO:0000313" key="6">
    <source>
        <dbReference type="Proteomes" id="UP000386466"/>
    </source>
</evidence>
<dbReference type="EMBL" id="CAAGRJ010026897">
    <property type="protein sequence ID" value="VFV39097.1"/>
    <property type="molecule type" value="Genomic_DNA"/>
</dbReference>
<accession>A0A485P3B0</accession>
<protein>
    <submittedName>
        <fullName evidence="5">Integrator complex subunit 4</fullName>
    </submittedName>
</protein>
<feature type="non-terminal residue" evidence="5">
    <location>
        <position position="1"/>
    </location>
</feature>
<dbReference type="InterPro" id="IPR056235">
    <property type="entry name" value="INTS4_8HBD"/>
</dbReference>
<evidence type="ECO:0000259" key="3">
    <source>
        <dbReference type="Pfam" id="PF24493"/>
    </source>
</evidence>
<dbReference type="InterPro" id="IPR057412">
    <property type="entry name" value="INTS4_C"/>
</dbReference>
<dbReference type="Pfam" id="PF24493">
    <property type="entry name" value="INTS4_8HBD"/>
    <property type="match status" value="1"/>
</dbReference>
<dbReference type="AlphaFoldDB" id="A0A485P3B0"/>
<name>A0A485P3B0_LYNPA</name>
<feature type="domain" description="INTS4 8 helical bundle" evidence="3">
    <location>
        <begin position="1"/>
        <end position="71"/>
    </location>
</feature>
<keyword evidence="2" id="KW-0539">Nucleus</keyword>
<sequence>ALQGKVWNVATLLYLKQSDLASTAAKQIMEETYKMEFLYSGVEDKHVVIIHHMRLQVKALQFIVAARTTGGDHAVAEYLPAHPPSRADPQSFSHHHLPVGKSDIALQFTSGLVVALDVDASLEHVQDLQSTVKVHILYPDGQAQMIHPKLADFGNPGPGLHRLITQLYVSHTVWTEPCP</sequence>
<dbReference type="GO" id="GO:0016180">
    <property type="term" value="P:snRNA processing"/>
    <property type="evidence" value="ECO:0007669"/>
    <property type="project" value="TreeGrafter"/>
</dbReference>